<dbReference type="Proteomes" id="UP000179106">
    <property type="component" value="Unassembled WGS sequence"/>
</dbReference>
<dbReference type="EMBL" id="MHNW01000015">
    <property type="protein sequence ID" value="OGZ53580.1"/>
    <property type="molecule type" value="Genomic_DNA"/>
</dbReference>
<sequence length="71" mass="8273">MGIEVKRKQGESASALMFNFSKRIKRSGVLKEARRRLFYARTVSRIKRKTSALHRNAKKKEIDRARKLGIV</sequence>
<organism evidence="1 2">
    <name type="scientific">Candidatus Ryanbacteria bacterium RIFCSPLOWO2_01_FULL_48_26</name>
    <dbReference type="NCBI Taxonomy" id="1802126"/>
    <lineage>
        <taxon>Bacteria</taxon>
        <taxon>Candidatus Ryaniibacteriota</taxon>
    </lineage>
</organism>
<proteinExistence type="predicted"/>
<comment type="caution">
    <text evidence="1">The sequence shown here is derived from an EMBL/GenBank/DDBJ whole genome shotgun (WGS) entry which is preliminary data.</text>
</comment>
<accession>A0A1G2GU03</accession>
<gene>
    <name evidence="1" type="ORF">A3B25_00560</name>
</gene>
<dbReference type="AlphaFoldDB" id="A0A1G2GU03"/>
<evidence type="ECO:0008006" key="3">
    <source>
        <dbReference type="Google" id="ProtNLM"/>
    </source>
</evidence>
<reference evidence="1 2" key="1">
    <citation type="journal article" date="2016" name="Nat. Commun.">
        <title>Thousands of microbial genomes shed light on interconnected biogeochemical processes in an aquifer system.</title>
        <authorList>
            <person name="Anantharaman K."/>
            <person name="Brown C.T."/>
            <person name="Hug L.A."/>
            <person name="Sharon I."/>
            <person name="Castelle C.J."/>
            <person name="Probst A.J."/>
            <person name="Thomas B.C."/>
            <person name="Singh A."/>
            <person name="Wilkins M.J."/>
            <person name="Karaoz U."/>
            <person name="Brodie E.L."/>
            <person name="Williams K.H."/>
            <person name="Hubbard S.S."/>
            <person name="Banfield J.F."/>
        </authorList>
    </citation>
    <scope>NUCLEOTIDE SEQUENCE [LARGE SCALE GENOMIC DNA]</scope>
</reference>
<evidence type="ECO:0000313" key="1">
    <source>
        <dbReference type="EMBL" id="OGZ53580.1"/>
    </source>
</evidence>
<name>A0A1G2GU03_9BACT</name>
<protein>
    <recommendedName>
        <fullName evidence="3">30S ribosomal protein S21</fullName>
    </recommendedName>
</protein>
<evidence type="ECO:0000313" key="2">
    <source>
        <dbReference type="Proteomes" id="UP000179106"/>
    </source>
</evidence>
<dbReference type="STRING" id="1802126.A3B25_00560"/>